<dbReference type="EMBL" id="JAODUP010000738">
    <property type="protein sequence ID" value="KAK2144671.1"/>
    <property type="molecule type" value="Genomic_DNA"/>
</dbReference>
<protein>
    <submittedName>
        <fullName evidence="1">Uncharacterized protein</fullName>
    </submittedName>
</protein>
<reference evidence="1" key="1">
    <citation type="journal article" date="2023" name="Mol. Biol. Evol.">
        <title>Third-Generation Sequencing Reveals the Adaptive Role of the Epigenome in Three Deep-Sea Polychaetes.</title>
        <authorList>
            <person name="Perez M."/>
            <person name="Aroh O."/>
            <person name="Sun Y."/>
            <person name="Lan Y."/>
            <person name="Juniper S.K."/>
            <person name="Young C.R."/>
            <person name="Angers B."/>
            <person name="Qian P.Y."/>
        </authorList>
    </citation>
    <scope>NUCLEOTIDE SEQUENCE</scope>
    <source>
        <strain evidence="1">P08H-3</strain>
    </source>
</reference>
<name>A0AAD9MUU7_9ANNE</name>
<proteinExistence type="predicted"/>
<sequence>MRAVLDDDGSSTGRHLATYLTYIAANEIEIVSPCGKDRDRSNLVTKPFHSPIVLGKNSRADCIPGRQRGPICRYLCGRLDEALLQTECLVSRLINTIRTAQPVTGPGVRPCQ</sequence>
<evidence type="ECO:0000313" key="1">
    <source>
        <dbReference type="EMBL" id="KAK2144671.1"/>
    </source>
</evidence>
<keyword evidence="2" id="KW-1185">Reference proteome</keyword>
<accession>A0AAD9MUU7</accession>
<dbReference type="AlphaFoldDB" id="A0AAD9MUU7"/>
<organism evidence="1 2">
    <name type="scientific">Paralvinella palmiformis</name>
    <dbReference type="NCBI Taxonomy" id="53620"/>
    <lineage>
        <taxon>Eukaryota</taxon>
        <taxon>Metazoa</taxon>
        <taxon>Spiralia</taxon>
        <taxon>Lophotrochozoa</taxon>
        <taxon>Annelida</taxon>
        <taxon>Polychaeta</taxon>
        <taxon>Sedentaria</taxon>
        <taxon>Canalipalpata</taxon>
        <taxon>Terebellida</taxon>
        <taxon>Terebelliformia</taxon>
        <taxon>Alvinellidae</taxon>
        <taxon>Paralvinella</taxon>
    </lineage>
</organism>
<gene>
    <name evidence="1" type="ORF">LSH36_738g01026</name>
</gene>
<comment type="caution">
    <text evidence="1">The sequence shown here is derived from an EMBL/GenBank/DDBJ whole genome shotgun (WGS) entry which is preliminary data.</text>
</comment>
<evidence type="ECO:0000313" key="2">
    <source>
        <dbReference type="Proteomes" id="UP001208570"/>
    </source>
</evidence>
<dbReference type="Proteomes" id="UP001208570">
    <property type="component" value="Unassembled WGS sequence"/>
</dbReference>